<evidence type="ECO:0000313" key="3">
    <source>
        <dbReference type="Proteomes" id="UP000036403"/>
    </source>
</evidence>
<evidence type="ECO:0000259" key="1">
    <source>
        <dbReference type="PROSITE" id="PS52004"/>
    </source>
</evidence>
<dbReference type="AlphaFoldDB" id="A0A0J7JXP2"/>
<dbReference type="Proteomes" id="UP000036403">
    <property type="component" value="Unassembled WGS sequence"/>
</dbReference>
<feature type="domain" description="Ketosynthase family 3 (KS3)" evidence="1">
    <location>
        <begin position="1"/>
        <end position="142"/>
    </location>
</feature>
<dbReference type="PANTHER" id="PTHR43775:SF23">
    <property type="entry name" value="FATTY ACID SYNTHASE 3"/>
    <property type="match status" value="1"/>
</dbReference>
<comment type="caution">
    <text evidence="2">The sequence shown here is derived from an EMBL/GenBank/DDBJ whole genome shotgun (WGS) entry which is preliminary data.</text>
</comment>
<dbReference type="SUPFAM" id="SSF53901">
    <property type="entry name" value="Thiolase-like"/>
    <property type="match status" value="1"/>
</dbReference>
<organism evidence="2 3">
    <name type="scientific">Lasius niger</name>
    <name type="common">Black garden ant</name>
    <dbReference type="NCBI Taxonomy" id="67767"/>
    <lineage>
        <taxon>Eukaryota</taxon>
        <taxon>Metazoa</taxon>
        <taxon>Ecdysozoa</taxon>
        <taxon>Arthropoda</taxon>
        <taxon>Hexapoda</taxon>
        <taxon>Insecta</taxon>
        <taxon>Pterygota</taxon>
        <taxon>Neoptera</taxon>
        <taxon>Endopterygota</taxon>
        <taxon>Hymenoptera</taxon>
        <taxon>Apocrita</taxon>
        <taxon>Aculeata</taxon>
        <taxon>Formicoidea</taxon>
        <taxon>Formicidae</taxon>
        <taxon>Formicinae</taxon>
        <taxon>Lasius</taxon>
        <taxon>Lasius</taxon>
    </lineage>
</organism>
<dbReference type="PROSITE" id="PS52004">
    <property type="entry name" value="KS3_2"/>
    <property type="match status" value="1"/>
</dbReference>
<dbReference type="InterPro" id="IPR020841">
    <property type="entry name" value="PKS_Beta-ketoAc_synthase_dom"/>
</dbReference>
<dbReference type="STRING" id="67767.A0A0J7JXP2"/>
<feature type="non-terminal residue" evidence="2">
    <location>
        <position position="142"/>
    </location>
</feature>
<dbReference type="SMART" id="SM00825">
    <property type="entry name" value="PKS_KS"/>
    <property type="match status" value="1"/>
</dbReference>
<dbReference type="PANTHER" id="PTHR43775">
    <property type="entry name" value="FATTY ACID SYNTHASE"/>
    <property type="match status" value="1"/>
</dbReference>
<dbReference type="GO" id="GO:0006633">
    <property type="term" value="P:fatty acid biosynthetic process"/>
    <property type="evidence" value="ECO:0007669"/>
    <property type="project" value="TreeGrafter"/>
</dbReference>
<reference evidence="2 3" key="1">
    <citation type="submission" date="2015-04" db="EMBL/GenBank/DDBJ databases">
        <title>Lasius niger genome sequencing.</title>
        <authorList>
            <person name="Konorov E.A."/>
            <person name="Nikitin M.A."/>
            <person name="Kirill M.V."/>
            <person name="Chang P."/>
        </authorList>
    </citation>
    <scope>NUCLEOTIDE SEQUENCE [LARGE SCALE GENOMIC DNA]</scope>
    <source>
        <tissue evidence="2">Whole</tissue>
    </source>
</reference>
<dbReference type="Pfam" id="PF02801">
    <property type="entry name" value="Ketoacyl-synt_C"/>
    <property type="match status" value="1"/>
</dbReference>
<evidence type="ECO:0000313" key="2">
    <source>
        <dbReference type="EMBL" id="KMQ82948.1"/>
    </source>
</evidence>
<dbReference type="InterPro" id="IPR014031">
    <property type="entry name" value="Ketoacyl_synth_C"/>
</dbReference>
<dbReference type="GO" id="GO:0004312">
    <property type="term" value="F:fatty acid synthase activity"/>
    <property type="evidence" value="ECO:0007669"/>
    <property type="project" value="TreeGrafter"/>
</dbReference>
<proteinExistence type="predicted"/>
<dbReference type="PaxDb" id="67767-A0A0J7JXP2"/>
<dbReference type="Gene3D" id="3.40.47.10">
    <property type="match status" value="1"/>
</dbReference>
<name>A0A0J7JXP2_LASNI</name>
<keyword evidence="3" id="KW-1185">Reference proteome</keyword>
<sequence length="142" mass="15582">MLGVLSADGYCKPYDVEGTGYMRSDAAVVVYLQKARDARRIYATFVYGKTNCDGFKEEGVTFPSLDKQKMLLEEFYDDCGISHLKLSYMEAHATGTVAGDPVELQAIDKALCAKRDFPLLLGSVKSNMGHTEPTSGHCQIAK</sequence>
<accession>A0A0J7JXP2</accession>
<dbReference type="InterPro" id="IPR050091">
    <property type="entry name" value="PKS_NRPS_Biosynth_Enz"/>
</dbReference>
<dbReference type="OrthoDB" id="329835at2759"/>
<protein>
    <submittedName>
        <fullName evidence="2">Fatty acid synthase</fullName>
    </submittedName>
</protein>
<gene>
    <name evidence="2" type="ORF">RF55_21385</name>
</gene>
<dbReference type="InterPro" id="IPR016039">
    <property type="entry name" value="Thiolase-like"/>
</dbReference>
<dbReference type="EMBL" id="LBMM01022106">
    <property type="protein sequence ID" value="KMQ82948.1"/>
    <property type="molecule type" value="Genomic_DNA"/>
</dbReference>